<dbReference type="CDD" id="cd05233">
    <property type="entry name" value="SDR_c"/>
    <property type="match status" value="1"/>
</dbReference>
<dbReference type="Proteomes" id="UP000025047">
    <property type="component" value="Unassembled WGS sequence"/>
</dbReference>
<dbReference type="PRINTS" id="PR00080">
    <property type="entry name" value="SDRFAMILY"/>
</dbReference>
<dbReference type="PANTHER" id="PTHR42760">
    <property type="entry name" value="SHORT-CHAIN DEHYDROGENASES/REDUCTASES FAMILY MEMBER"/>
    <property type="match status" value="1"/>
</dbReference>
<reference evidence="2 3" key="1">
    <citation type="submission" date="2013-03" db="EMBL/GenBank/DDBJ databases">
        <authorList>
            <person name="Fiebig A."/>
            <person name="Goeker M."/>
            <person name="Klenk H.-P.P."/>
        </authorList>
    </citation>
    <scope>NUCLEOTIDE SEQUENCE [LARGE SCALE GENOMIC DNA]</scope>
    <source>
        <strain evidence="2 3">DSM 17492</strain>
    </source>
</reference>
<accession>A0A017HAS3</accession>
<dbReference type="InterPro" id="IPR036291">
    <property type="entry name" value="NAD(P)-bd_dom_sf"/>
</dbReference>
<dbReference type="STRING" id="1122180.Lokhon_03064"/>
<evidence type="ECO:0000313" key="3">
    <source>
        <dbReference type="Proteomes" id="UP000025047"/>
    </source>
</evidence>
<evidence type="ECO:0000256" key="1">
    <source>
        <dbReference type="ARBA" id="ARBA00006484"/>
    </source>
</evidence>
<dbReference type="FunFam" id="3.40.50.720:FF:000084">
    <property type="entry name" value="Short-chain dehydrogenase reductase"/>
    <property type="match status" value="1"/>
</dbReference>
<dbReference type="eggNOG" id="COG1028">
    <property type="taxonomic scope" value="Bacteria"/>
</dbReference>
<dbReference type="InterPro" id="IPR020904">
    <property type="entry name" value="Sc_DH/Rdtase_CS"/>
</dbReference>
<gene>
    <name evidence="2" type="ORF">Lokhon_03064</name>
</gene>
<organism evidence="2 3">
    <name type="scientific">Limimaricola hongkongensis DSM 17492</name>
    <dbReference type="NCBI Taxonomy" id="1122180"/>
    <lineage>
        <taxon>Bacteria</taxon>
        <taxon>Pseudomonadati</taxon>
        <taxon>Pseudomonadota</taxon>
        <taxon>Alphaproteobacteria</taxon>
        <taxon>Rhodobacterales</taxon>
        <taxon>Paracoccaceae</taxon>
        <taxon>Limimaricola</taxon>
    </lineage>
</organism>
<dbReference type="PATRIC" id="fig|1122180.6.peg.3044"/>
<dbReference type="OrthoDB" id="9804774at2"/>
<dbReference type="HOGENOM" id="CLU_010194_1_0_5"/>
<evidence type="ECO:0000313" key="2">
    <source>
        <dbReference type="EMBL" id="EYD71415.1"/>
    </source>
</evidence>
<dbReference type="AlphaFoldDB" id="A0A017HAS3"/>
<protein>
    <submittedName>
        <fullName evidence="2">Short-chain dehydrogenase/reductase SDR</fullName>
    </submittedName>
</protein>
<comment type="caution">
    <text evidence="2">The sequence shown here is derived from an EMBL/GenBank/DDBJ whole genome shotgun (WGS) entry which is preliminary data.</text>
</comment>
<name>A0A017HAS3_9RHOB</name>
<proteinExistence type="inferred from homology"/>
<dbReference type="SUPFAM" id="SSF51735">
    <property type="entry name" value="NAD(P)-binding Rossmann-fold domains"/>
    <property type="match status" value="1"/>
</dbReference>
<dbReference type="Gene3D" id="3.40.50.720">
    <property type="entry name" value="NAD(P)-binding Rossmann-like Domain"/>
    <property type="match status" value="1"/>
</dbReference>
<dbReference type="PRINTS" id="PR00081">
    <property type="entry name" value="GDHRDH"/>
</dbReference>
<dbReference type="RefSeq" id="WP_017927500.1">
    <property type="nucleotide sequence ID" value="NZ_KB822995.1"/>
</dbReference>
<dbReference type="InterPro" id="IPR002347">
    <property type="entry name" value="SDR_fam"/>
</dbReference>
<keyword evidence="3" id="KW-1185">Reference proteome</keyword>
<dbReference type="Pfam" id="PF13561">
    <property type="entry name" value="adh_short_C2"/>
    <property type="match status" value="1"/>
</dbReference>
<dbReference type="NCBIfam" id="NF009466">
    <property type="entry name" value="PRK12826.1-2"/>
    <property type="match status" value="1"/>
</dbReference>
<dbReference type="GO" id="GO:0016616">
    <property type="term" value="F:oxidoreductase activity, acting on the CH-OH group of donors, NAD or NADP as acceptor"/>
    <property type="evidence" value="ECO:0007669"/>
    <property type="project" value="TreeGrafter"/>
</dbReference>
<dbReference type="EMBL" id="APGJ01000007">
    <property type="protein sequence ID" value="EYD71415.1"/>
    <property type="molecule type" value="Genomic_DNA"/>
</dbReference>
<sequence>MNCVDSLRPRSGLRVIITAGANGIGRCIGEAFAEAGARVHICDIDGKALDGASYAEGRSLCDVRDHDAAGAFVSGAAEAMGGLDVVVNNAGIAGPTAAIDQIDSDAWKQTIDINLNGQYHIAHHAMPHLRESQGAMINLASVAGRLAFAYRTPYAASKWAVVGLTKSLAAELGPDGVRVNAILPGIVRGARIEGVIRDRADALGISYQEMERRNLEKISLRRMVDPDEIAATALFLCAPGGRSITGQAISVCGNVESL</sequence>
<comment type="similarity">
    <text evidence="1">Belongs to the short-chain dehydrogenases/reductases (SDR) family.</text>
</comment>
<dbReference type="PROSITE" id="PS00061">
    <property type="entry name" value="ADH_SHORT"/>
    <property type="match status" value="1"/>
</dbReference>